<dbReference type="InterPro" id="IPR033437">
    <property type="entry name" value="DUF5130"/>
</dbReference>
<evidence type="ECO:0000313" key="2">
    <source>
        <dbReference type="Proteomes" id="UP000076512"/>
    </source>
</evidence>
<comment type="caution">
    <text evidence="1">The sequence shown here is derived from an EMBL/GenBank/DDBJ whole genome shotgun (WGS) entry which is preliminary data.</text>
</comment>
<reference evidence="1 2" key="1">
    <citation type="submission" date="2016-04" db="EMBL/GenBank/DDBJ databases">
        <authorList>
            <person name="Evans L.H."/>
            <person name="Alamgir A."/>
            <person name="Owens N."/>
            <person name="Weber N.D."/>
            <person name="Virtaneva K."/>
            <person name="Barbian K."/>
            <person name="Babar A."/>
            <person name="Rosenke K."/>
        </authorList>
    </citation>
    <scope>NUCLEOTIDE SEQUENCE [LARGE SCALE GENOMIC DNA]</scope>
    <source>
        <strain evidence="1 2">IFM 0406</strain>
    </source>
</reference>
<dbReference type="AlphaFoldDB" id="A0A164PL97"/>
<dbReference type="Proteomes" id="UP000076512">
    <property type="component" value="Unassembled WGS sequence"/>
</dbReference>
<protein>
    <recommendedName>
        <fullName evidence="3">DUF5130 domain-containing protein</fullName>
    </recommendedName>
</protein>
<dbReference type="STRING" id="455432.AWN90_20465"/>
<evidence type="ECO:0008006" key="3">
    <source>
        <dbReference type="Google" id="ProtNLM"/>
    </source>
</evidence>
<accession>A0A164PL97</accession>
<dbReference type="RefSeq" id="WP_067583605.1">
    <property type="nucleotide sequence ID" value="NZ_JABMCZ010000001.1"/>
</dbReference>
<gene>
    <name evidence="1" type="ORF">AWN90_20465</name>
</gene>
<dbReference type="Gene3D" id="3.10.310.50">
    <property type="match status" value="1"/>
</dbReference>
<name>A0A164PL97_9NOCA</name>
<organism evidence="1 2">
    <name type="scientific">Nocardia terpenica</name>
    <dbReference type="NCBI Taxonomy" id="455432"/>
    <lineage>
        <taxon>Bacteria</taxon>
        <taxon>Bacillati</taxon>
        <taxon>Actinomycetota</taxon>
        <taxon>Actinomycetes</taxon>
        <taxon>Mycobacteriales</taxon>
        <taxon>Nocardiaceae</taxon>
        <taxon>Nocardia</taxon>
    </lineage>
</organism>
<dbReference type="Pfam" id="PF17174">
    <property type="entry name" value="DUF5130"/>
    <property type="match status" value="1"/>
</dbReference>
<proteinExistence type="predicted"/>
<evidence type="ECO:0000313" key="1">
    <source>
        <dbReference type="EMBL" id="KZM75717.1"/>
    </source>
</evidence>
<sequence>MASSKWPAVVEADLPHGWVVTTSGRVSGVHEAGDVFKEAPFSDKERLIMDNTLTEATRSTKVRFNVYIGDLGADAAAGVDALFPATPEAARSVLIAVSPNDKAVEVRSGRDVADRVNDRVCQLGVTAALSSLRQGELIDGLVSAVRVMAAAIGRPS</sequence>
<dbReference type="OrthoDB" id="3214027at2"/>
<dbReference type="EMBL" id="LWGR01000003">
    <property type="protein sequence ID" value="KZM75717.1"/>
    <property type="molecule type" value="Genomic_DNA"/>
</dbReference>
<keyword evidence="2" id="KW-1185">Reference proteome</keyword>